<comment type="subcellular location">
    <subcellularLocation>
        <location evidence="1">Cytoplasm</location>
    </subcellularLocation>
</comment>
<dbReference type="Gene3D" id="3.50.7.10">
    <property type="entry name" value="GroEL"/>
    <property type="match status" value="1"/>
</dbReference>
<sequence length="583" mass="63566">MAVSGQTPDIMGDRQYGQDVRTQNVVACQAIANVVKSSLGPVGLDKMLVDDIGDVTITNDGATILKMLEVEHPAAKVLVDLAELQDKEVGDGTTSVVILAAELLKRANDLVKHKIHPTSIISGYRLAMREACKYVEEKLAVKVEKLGKDCLVNCAKTSMSSKLISGDSDFFANLVVDAVQAVKMTNARGDIKYPIKGINILKAHGKSARESYLLNGYALNTGRAAQGMPLKVSPARIACLDLNLQKTKMQMGVQVLVSDPRELEKIRQREADMTKERIEKLLKAGANVILTTKGIDDMALKARFLCGIPAALYLFKPFGDVWVTFYFGLVLPYVMLQYFVEAGAIAVRRVQKEDMRHVAKATGATMVSTFADMEGEETFDSSLLGSADEVVEERVSDDDVILIKGTKTNSAVSLILRGANDYMLDEMERALHDALSIVKRTLESNTVVPGGGAVETALCEYLECFAITLGSREQLAIAEFAESLTIIPKVLAVNAAKDSTDLVAKMRSYHHKAQAPGDRRQQSHCNWGLDLVKGVVVNNLEAGVIEPAMSKIKMIQFATEAAITILRIDDMIRLVKDESQGEE</sequence>
<dbReference type="InterPro" id="IPR012715">
    <property type="entry name" value="Chap_CCT_alpha"/>
</dbReference>
<evidence type="ECO:0000313" key="11">
    <source>
        <dbReference type="Proteomes" id="UP000238479"/>
    </source>
</evidence>
<reference evidence="10 11" key="1">
    <citation type="journal article" date="2018" name="Nat. Genet.">
        <title>The Rosa genome provides new insights in the design of modern roses.</title>
        <authorList>
            <person name="Bendahmane M."/>
        </authorList>
    </citation>
    <scope>NUCLEOTIDE SEQUENCE [LARGE SCALE GENOMIC DNA]</scope>
    <source>
        <strain evidence="11">cv. Old Blush</strain>
    </source>
</reference>
<keyword evidence="6 9" id="KW-0067">ATP-binding</keyword>
<dbReference type="SUPFAM" id="SSF54849">
    <property type="entry name" value="GroEL-intermediate domain like"/>
    <property type="match status" value="1"/>
</dbReference>
<name>A0A2P6P8W6_ROSCH</name>
<dbReference type="Gene3D" id="3.30.260.10">
    <property type="entry name" value="TCP-1-like chaperonin intermediate domain"/>
    <property type="match status" value="1"/>
</dbReference>
<dbReference type="AlphaFoldDB" id="A0A2P6P8W6"/>
<dbReference type="GO" id="GO:0016887">
    <property type="term" value="F:ATP hydrolysis activity"/>
    <property type="evidence" value="ECO:0007669"/>
    <property type="project" value="InterPro"/>
</dbReference>
<keyword evidence="5 9" id="KW-0547">Nucleotide-binding</keyword>
<dbReference type="PROSITE" id="PS00995">
    <property type="entry name" value="TCP1_3"/>
    <property type="match status" value="1"/>
</dbReference>
<dbReference type="InterPro" id="IPR017998">
    <property type="entry name" value="Chaperone_TCP-1"/>
</dbReference>
<organism evidence="10 11">
    <name type="scientific">Rosa chinensis</name>
    <name type="common">China rose</name>
    <dbReference type="NCBI Taxonomy" id="74649"/>
    <lineage>
        <taxon>Eukaryota</taxon>
        <taxon>Viridiplantae</taxon>
        <taxon>Streptophyta</taxon>
        <taxon>Embryophyta</taxon>
        <taxon>Tracheophyta</taxon>
        <taxon>Spermatophyta</taxon>
        <taxon>Magnoliopsida</taxon>
        <taxon>eudicotyledons</taxon>
        <taxon>Gunneridae</taxon>
        <taxon>Pentapetalae</taxon>
        <taxon>rosids</taxon>
        <taxon>fabids</taxon>
        <taxon>Rosales</taxon>
        <taxon>Rosaceae</taxon>
        <taxon>Rosoideae</taxon>
        <taxon>Rosoideae incertae sedis</taxon>
        <taxon>Rosa</taxon>
    </lineage>
</organism>
<evidence type="ECO:0000313" key="10">
    <source>
        <dbReference type="EMBL" id="PRQ18374.1"/>
    </source>
</evidence>
<dbReference type="STRING" id="74649.A0A2P6P8W6"/>
<evidence type="ECO:0000256" key="3">
    <source>
        <dbReference type="ARBA" id="ARBA00014424"/>
    </source>
</evidence>
<dbReference type="InterPro" id="IPR002423">
    <property type="entry name" value="Cpn60/GroEL/TCP-1"/>
</dbReference>
<evidence type="ECO:0000256" key="7">
    <source>
        <dbReference type="ARBA" id="ARBA00023186"/>
    </source>
</evidence>
<evidence type="ECO:0000256" key="1">
    <source>
        <dbReference type="ARBA" id="ARBA00004496"/>
    </source>
</evidence>
<dbReference type="InterPro" id="IPR027410">
    <property type="entry name" value="TCP-1-like_intermed_sf"/>
</dbReference>
<dbReference type="InterPro" id="IPR027409">
    <property type="entry name" value="GroEL-like_apical_dom_sf"/>
</dbReference>
<gene>
    <name evidence="10" type="ORF">RchiOBHm_Chr7g0205331</name>
</gene>
<dbReference type="Gene3D" id="1.10.560.10">
    <property type="entry name" value="GroEL-like equatorial domain"/>
    <property type="match status" value="1"/>
</dbReference>
<protein>
    <recommendedName>
        <fullName evidence="3">T-complex protein 1 subunit alpha</fullName>
    </recommendedName>
    <alternativeName>
        <fullName evidence="8">CCT-alpha</fullName>
    </alternativeName>
</protein>
<dbReference type="GO" id="GO:0005524">
    <property type="term" value="F:ATP binding"/>
    <property type="evidence" value="ECO:0007669"/>
    <property type="project" value="UniProtKB-KW"/>
</dbReference>
<evidence type="ECO:0000256" key="8">
    <source>
        <dbReference type="ARBA" id="ARBA00030049"/>
    </source>
</evidence>
<dbReference type="InterPro" id="IPR027413">
    <property type="entry name" value="GROEL-like_equatorial_sf"/>
</dbReference>
<evidence type="ECO:0000256" key="6">
    <source>
        <dbReference type="ARBA" id="ARBA00022840"/>
    </source>
</evidence>
<dbReference type="PANTHER" id="PTHR11353">
    <property type="entry name" value="CHAPERONIN"/>
    <property type="match status" value="1"/>
</dbReference>
<evidence type="ECO:0000256" key="2">
    <source>
        <dbReference type="ARBA" id="ARBA00008020"/>
    </source>
</evidence>
<evidence type="ECO:0000256" key="9">
    <source>
        <dbReference type="RuleBase" id="RU004187"/>
    </source>
</evidence>
<comment type="caution">
    <text evidence="10">The sequence shown here is derived from an EMBL/GenBank/DDBJ whole genome shotgun (WGS) entry which is preliminary data.</text>
</comment>
<dbReference type="CDD" id="cd03335">
    <property type="entry name" value="TCP1_alpha"/>
    <property type="match status" value="1"/>
</dbReference>
<dbReference type="Gramene" id="PRQ18374">
    <property type="protein sequence ID" value="PRQ18374"/>
    <property type="gene ID" value="RchiOBHm_Chr7g0205331"/>
</dbReference>
<dbReference type="EMBL" id="PDCK01000045">
    <property type="protein sequence ID" value="PRQ18374.1"/>
    <property type="molecule type" value="Genomic_DNA"/>
</dbReference>
<dbReference type="SUPFAM" id="SSF48592">
    <property type="entry name" value="GroEL equatorial domain-like"/>
    <property type="match status" value="1"/>
</dbReference>
<dbReference type="GO" id="GO:0051082">
    <property type="term" value="F:unfolded protein binding"/>
    <property type="evidence" value="ECO:0007669"/>
    <property type="project" value="InterPro"/>
</dbReference>
<dbReference type="GO" id="GO:0140662">
    <property type="term" value="F:ATP-dependent protein folding chaperone"/>
    <property type="evidence" value="ECO:0007669"/>
    <property type="project" value="InterPro"/>
</dbReference>
<evidence type="ECO:0000256" key="5">
    <source>
        <dbReference type="ARBA" id="ARBA00022741"/>
    </source>
</evidence>
<dbReference type="PRINTS" id="PR00304">
    <property type="entry name" value="TCOMPLEXTCP1"/>
</dbReference>
<proteinExistence type="inferred from homology"/>
<dbReference type="SUPFAM" id="SSF52029">
    <property type="entry name" value="GroEL apical domain-like"/>
    <property type="match status" value="2"/>
</dbReference>
<dbReference type="Proteomes" id="UP000238479">
    <property type="component" value="Chromosome 7"/>
</dbReference>
<evidence type="ECO:0000256" key="4">
    <source>
        <dbReference type="ARBA" id="ARBA00022490"/>
    </source>
</evidence>
<keyword evidence="11" id="KW-1185">Reference proteome</keyword>
<keyword evidence="4" id="KW-0963">Cytoplasm</keyword>
<accession>A0A2P6P8W6</accession>
<dbReference type="PROSITE" id="PS00750">
    <property type="entry name" value="TCP1_1"/>
    <property type="match status" value="1"/>
</dbReference>
<dbReference type="PROSITE" id="PS00751">
    <property type="entry name" value="TCP1_2"/>
    <property type="match status" value="1"/>
</dbReference>
<dbReference type="InterPro" id="IPR002194">
    <property type="entry name" value="Chaperonin_TCP-1_CS"/>
</dbReference>
<dbReference type="GO" id="GO:0005737">
    <property type="term" value="C:cytoplasm"/>
    <property type="evidence" value="ECO:0007669"/>
    <property type="project" value="UniProtKB-SubCell"/>
</dbReference>
<dbReference type="OMA" id="RGPNDYQ"/>
<dbReference type="Pfam" id="PF00118">
    <property type="entry name" value="Cpn60_TCP1"/>
    <property type="match status" value="2"/>
</dbReference>
<comment type="similarity">
    <text evidence="2 9">Belongs to the TCP-1 chaperonin family.</text>
</comment>
<keyword evidence="7 9" id="KW-0143">Chaperone</keyword>
<dbReference type="FunFam" id="1.10.560.10:FF:000045">
    <property type="entry name" value="T-complex protein 1 subunit eta"/>
    <property type="match status" value="1"/>
</dbReference>